<dbReference type="RefSeq" id="WP_099291085.1">
    <property type="nucleotide sequence ID" value="NZ_JACOOH010000001.1"/>
</dbReference>
<feature type="chain" id="PRO_5045360832" evidence="1">
    <location>
        <begin position="22"/>
        <end position="426"/>
    </location>
</feature>
<evidence type="ECO:0000259" key="2">
    <source>
        <dbReference type="PROSITE" id="PS51352"/>
    </source>
</evidence>
<accession>A0ABR7CVT1</accession>
<feature type="signal peptide" evidence="1">
    <location>
        <begin position="1"/>
        <end position="21"/>
    </location>
</feature>
<dbReference type="PROSITE" id="PS51352">
    <property type="entry name" value="THIOREDOXIN_2"/>
    <property type="match status" value="1"/>
</dbReference>
<dbReference type="InterPro" id="IPR013766">
    <property type="entry name" value="Thioredoxin_domain"/>
</dbReference>
<dbReference type="SUPFAM" id="SSF52833">
    <property type="entry name" value="Thioredoxin-like"/>
    <property type="match status" value="1"/>
</dbReference>
<evidence type="ECO:0000313" key="3">
    <source>
        <dbReference type="EMBL" id="MBC5619786.1"/>
    </source>
</evidence>
<dbReference type="Proteomes" id="UP000646484">
    <property type="component" value="Unassembled WGS sequence"/>
</dbReference>
<dbReference type="Gene3D" id="3.40.30.10">
    <property type="entry name" value="Glutaredoxin"/>
    <property type="match status" value="1"/>
</dbReference>
<name>A0ABR7CVT1_9BACT</name>
<protein>
    <submittedName>
        <fullName evidence="3">Thioredoxin family protein</fullName>
    </submittedName>
</protein>
<keyword evidence="4" id="KW-1185">Reference proteome</keyword>
<organism evidence="3 4">
    <name type="scientific">Butyricimonas hominis</name>
    <dbReference type="NCBI Taxonomy" id="2763032"/>
    <lineage>
        <taxon>Bacteria</taxon>
        <taxon>Pseudomonadati</taxon>
        <taxon>Bacteroidota</taxon>
        <taxon>Bacteroidia</taxon>
        <taxon>Bacteroidales</taxon>
        <taxon>Odoribacteraceae</taxon>
        <taxon>Butyricimonas</taxon>
    </lineage>
</organism>
<evidence type="ECO:0000313" key="4">
    <source>
        <dbReference type="Proteomes" id="UP000646484"/>
    </source>
</evidence>
<sequence>MLVKKFLILILCCLGTLTSRAEGINFFNGNLQDALKKAKSENKLVFVDFMATWCGPCKTLATKVFPDKEIGDYFNARFVCVQIDVDKEKDLARKYRIQAMPTLVFMDNNGKAVTRVTGAASKTRLLQKAKEATGELPSFDELWNMHKKNKNDVNVMQQILHEAPYIIQERRGQGWEARVKKIFEQYMQTKPREDLLNPTDFTIIMGYSEMEKNNEHVEFVISHLNDYLKIMPFRRVANPMFSYTMSLINKLAKENDLDYKKEIARADGDMKVIFDSLRHSTYSPVEFLTILGDAYNALYGHKDQATYVQLIDNYLTRTGDNVMLQEYQSFISDLLAATKGDLSDDAARTVLKWLNAYLTLGQKAGEQLQPQNLFWYYLTSGDCLVTLKEITKAKEAYTQAYMLSMQSGNPNLQAQVKQKLDAINEK</sequence>
<reference evidence="3 4" key="1">
    <citation type="submission" date="2020-08" db="EMBL/GenBank/DDBJ databases">
        <title>Genome public.</title>
        <authorList>
            <person name="Liu C."/>
            <person name="Sun Q."/>
        </authorList>
    </citation>
    <scope>NUCLEOTIDE SEQUENCE [LARGE SCALE GENOMIC DNA]</scope>
    <source>
        <strain evidence="3 4">NSJ-56</strain>
    </source>
</reference>
<dbReference type="EMBL" id="JACOOH010000001">
    <property type="protein sequence ID" value="MBC5619786.1"/>
    <property type="molecule type" value="Genomic_DNA"/>
</dbReference>
<dbReference type="CDD" id="cd02947">
    <property type="entry name" value="TRX_family"/>
    <property type="match status" value="1"/>
</dbReference>
<evidence type="ECO:0000256" key="1">
    <source>
        <dbReference type="SAM" id="SignalP"/>
    </source>
</evidence>
<dbReference type="PANTHER" id="PTHR10438">
    <property type="entry name" value="THIOREDOXIN"/>
    <property type="match status" value="1"/>
</dbReference>
<keyword evidence="1" id="KW-0732">Signal</keyword>
<comment type="caution">
    <text evidence="3">The sequence shown here is derived from an EMBL/GenBank/DDBJ whole genome shotgun (WGS) entry which is preliminary data.</text>
</comment>
<feature type="domain" description="Thioredoxin" evidence="2">
    <location>
        <begin position="12"/>
        <end position="134"/>
    </location>
</feature>
<dbReference type="InterPro" id="IPR050620">
    <property type="entry name" value="Thioredoxin_H-type-like"/>
</dbReference>
<proteinExistence type="predicted"/>
<dbReference type="InterPro" id="IPR036249">
    <property type="entry name" value="Thioredoxin-like_sf"/>
</dbReference>
<dbReference type="PANTHER" id="PTHR10438:SF468">
    <property type="entry name" value="THIOREDOXIN-1-RELATED"/>
    <property type="match status" value="1"/>
</dbReference>
<dbReference type="Pfam" id="PF00085">
    <property type="entry name" value="Thioredoxin"/>
    <property type="match status" value="1"/>
</dbReference>
<gene>
    <name evidence="3" type="ORF">H8S64_01595</name>
</gene>